<keyword evidence="1" id="KW-1185">Reference proteome</keyword>
<reference evidence="2" key="2">
    <citation type="submission" date="2023-11" db="UniProtKB">
        <authorList>
            <consortium name="WormBaseParasite"/>
        </authorList>
    </citation>
    <scope>IDENTIFICATION</scope>
</reference>
<proteinExistence type="predicted"/>
<dbReference type="Proteomes" id="UP000050795">
    <property type="component" value="Unassembled WGS sequence"/>
</dbReference>
<name>A0AA85J8J1_TRIRE</name>
<organism evidence="1 2">
    <name type="scientific">Trichobilharzia regenti</name>
    <name type="common">Nasal bird schistosome</name>
    <dbReference type="NCBI Taxonomy" id="157069"/>
    <lineage>
        <taxon>Eukaryota</taxon>
        <taxon>Metazoa</taxon>
        <taxon>Spiralia</taxon>
        <taxon>Lophotrochozoa</taxon>
        <taxon>Platyhelminthes</taxon>
        <taxon>Trematoda</taxon>
        <taxon>Digenea</taxon>
        <taxon>Strigeidida</taxon>
        <taxon>Schistosomatoidea</taxon>
        <taxon>Schistosomatidae</taxon>
        <taxon>Trichobilharzia</taxon>
    </lineage>
</organism>
<protein>
    <submittedName>
        <fullName evidence="2">Uncharacterized protein</fullName>
    </submittedName>
</protein>
<sequence>MNLNTLRTQNQSGSVYSMYILELMSLFFNVCTYMYFNLNLMLISSIVLTKFTISVFNFSHLPMDPIT</sequence>
<reference evidence="1" key="1">
    <citation type="submission" date="2022-06" db="EMBL/GenBank/DDBJ databases">
        <authorList>
            <person name="Berger JAMES D."/>
            <person name="Berger JAMES D."/>
        </authorList>
    </citation>
    <scope>NUCLEOTIDE SEQUENCE [LARGE SCALE GENOMIC DNA]</scope>
</reference>
<evidence type="ECO:0000313" key="2">
    <source>
        <dbReference type="WBParaSite" id="TREG1_137800.1"/>
    </source>
</evidence>
<evidence type="ECO:0000313" key="1">
    <source>
        <dbReference type="Proteomes" id="UP000050795"/>
    </source>
</evidence>
<dbReference type="WBParaSite" id="TREG1_137800.1">
    <property type="protein sequence ID" value="TREG1_137800.1"/>
    <property type="gene ID" value="TREG1_137800"/>
</dbReference>
<accession>A0AA85J8J1</accession>
<dbReference type="AlphaFoldDB" id="A0AA85J8J1"/>